<gene>
    <name evidence="1" type="ORF">H9L24_09965</name>
</gene>
<evidence type="ECO:0000313" key="1">
    <source>
        <dbReference type="EMBL" id="QNP61025.1"/>
    </source>
</evidence>
<dbReference type="PANTHER" id="PTHR34290">
    <property type="entry name" value="SI:CH73-390P7.2"/>
    <property type="match status" value="1"/>
</dbReference>
<dbReference type="InterPro" id="IPR007263">
    <property type="entry name" value="DCC1-like"/>
</dbReference>
<reference evidence="1 2" key="1">
    <citation type="submission" date="2020-08" db="EMBL/GenBank/DDBJ databases">
        <title>Genome sequence of Acidovorax monticola KACC 19171T.</title>
        <authorList>
            <person name="Hyun D.-W."/>
            <person name="Bae J.-W."/>
        </authorList>
    </citation>
    <scope>NUCLEOTIDE SEQUENCE [LARGE SCALE GENOMIC DNA]</scope>
    <source>
        <strain evidence="1 2">KACC 19171</strain>
    </source>
</reference>
<dbReference type="EMBL" id="CP060790">
    <property type="protein sequence ID" value="QNP61025.1"/>
    <property type="molecule type" value="Genomic_DNA"/>
</dbReference>
<accession>A0A7H0HKF9</accession>
<organism evidence="1 2">
    <name type="scientific">Paenacidovorax monticola</name>
    <dbReference type="NCBI Taxonomy" id="1926868"/>
    <lineage>
        <taxon>Bacteria</taxon>
        <taxon>Pseudomonadati</taxon>
        <taxon>Pseudomonadota</taxon>
        <taxon>Betaproteobacteria</taxon>
        <taxon>Burkholderiales</taxon>
        <taxon>Comamonadaceae</taxon>
        <taxon>Paenacidovorax</taxon>
    </lineage>
</organism>
<dbReference type="GO" id="GO:0015035">
    <property type="term" value="F:protein-disulfide reductase activity"/>
    <property type="evidence" value="ECO:0007669"/>
    <property type="project" value="InterPro"/>
</dbReference>
<dbReference type="RefSeq" id="WP_187738002.1">
    <property type="nucleotide sequence ID" value="NZ_CP060790.1"/>
</dbReference>
<sequence length="154" mass="16940">MNTAPACYPLTIYYESACPLCRAEMTNLMLRNQAGLLRFEDVSAPGFASPLPGVSLADLLTLIHARRADGAVVRGVEVFRLAYQAVGLPGVARALRLPGLRGLAERAYPVLARNRHRIPRRLVGWLFETAARRAAERSARTTRCAPDGECRLPR</sequence>
<dbReference type="Pfam" id="PF04134">
    <property type="entry name" value="DCC1-like"/>
    <property type="match status" value="1"/>
</dbReference>
<dbReference type="KEGG" id="amon:H9L24_09965"/>
<proteinExistence type="predicted"/>
<dbReference type="AlphaFoldDB" id="A0A7H0HKF9"/>
<evidence type="ECO:0000313" key="2">
    <source>
        <dbReference type="Proteomes" id="UP000516057"/>
    </source>
</evidence>
<keyword evidence="2" id="KW-1185">Reference proteome</keyword>
<dbReference type="PANTHER" id="PTHR34290:SF2">
    <property type="entry name" value="OS04G0668800 PROTEIN"/>
    <property type="match status" value="1"/>
</dbReference>
<dbReference type="InterPro" id="IPR044691">
    <property type="entry name" value="DCC1_Trx"/>
</dbReference>
<protein>
    <submittedName>
        <fullName evidence="1">DUF393 domain-containing protein</fullName>
    </submittedName>
</protein>
<dbReference type="Proteomes" id="UP000516057">
    <property type="component" value="Chromosome"/>
</dbReference>
<name>A0A7H0HKF9_9BURK</name>